<name>A0A382HT62_9ZZZZ</name>
<dbReference type="InterPro" id="IPR051849">
    <property type="entry name" value="GAG-degrading_sulfatase"/>
</dbReference>
<dbReference type="PANTHER" id="PTHR46615:SF1">
    <property type="entry name" value="ARYLSULFATASE K"/>
    <property type="match status" value="1"/>
</dbReference>
<evidence type="ECO:0000313" key="2">
    <source>
        <dbReference type="EMBL" id="SVB90117.1"/>
    </source>
</evidence>
<dbReference type="Gene3D" id="3.40.720.10">
    <property type="entry name" value="Alkaline Phosphatase, subunit A"/>
    <property type="match status" value="1"/>
</dbReference>
<dbReference type="AlphaFoldDB" id="A0A382HT62"/>
<gene>
    <name evidence="2" type="ORF">METZ01_LOCUS242971</name>
</gene>
<dbReference type="Pfam" id="PF16347">
    <property type="entry name" value="SGSH_C"/>
    <property type="match status" value="1"/>
</dbReference>
<dbReference type="GO" id="GO:0004065">
    <property type="term" value="F:arylsulfatase activity"/>
    <property type="evidence" value="ECO:0007669"/>
    <property type="project" value="TreeGrafter"/>
</dbReference>
<feature type="domain" description="N-sulphoglucosamine sulphohydrolase C-terminal" evidence="1">
    <location>
        <begin position="34"/>
        <end position="178"/>
    </location>
</feature>
<dbReference type="InterPro" id="IPR017850">
    <property type="entry name" value="Alkaline_phosphatase_core_sf"/>
</dbReference>
<dbReference type="SUPFAM" id="SSF53649">
    <property type="entry name" value="Alkaline phosphatase-like"/>
    <property type="match status" value="1"/>
</dbReference>
<feature type="non-terminal residue" evidence="2">
    <location>
        <position position="1"/>
    </location>
</feature>
<dbReference type="InterPro" id="IPR032506">
    <property type="entry name" value="SGSH_C"/>
</dbReference>
<dbReference type="GO" id="GO:0015024">
    <property type="term" value="F:glucuronate-2-sulfatase activity"/>
    <property type="evidence" value="ECO:0007669"/>
    <property type="project" value="TreeGrafter"/>
</dbReference>
<protein>
    <recommendedName>
        <fullName evidence="1">N-sulphoglucosamine sulphohydrolase C-terminal domain-containing protein</fullName>
    </recommendedName>
</protein>
<accession>A0A382HT62</accession>
<sequence length="208" mass="23766">LVMRKIAKEVRMKNLKTKYSEYELRSLSNRGKSELFDETIRVPLLFCGYGVSNNVICHNLVRHVDIFPTISEIIGLETPEIKTDGRSLLPLLKSEVLDELPAYIETGVSAGDFTEKVNPQSTGNTIGIRTSLYKYLRDRNNAEEKILFDLKNDPNELTDISSQNLDIQQELDKILTKLLKTKPPQNLNELTDEEQQKAKELLKKLGYI</sequence>
<dbReference type="EMBL" id="UINC01062978">
    <property type="protein sequence ID" value="SVB90117.1"/>
    <property type="molecule type" value="Genomic_DNA"/>
</dbReference>
<organism evidence="2">
    <name type="scientific">marine metagenome</name>
    <dbReference type="NCBI Taxonomy" id="408172"/>
    <lineage>
        <taxon>unclassified sequences</taxon>
        <taxon>metagenomes</taxon>
        <taxon>ecological metagenomes</taxon>
    </lineage>
</organism>
<evidence type="ECO:0000259" key="1">
    <source>
        <dbReference type="Pfam" id="PF16347"/>
    </source>
</evidence>
<dbReference type="PANTHER" id="PTHR46615">
    <property type="entry name" value="ARYLSULFATASE K"/>
    <property type="match status" value="1"/>
</dbReference>
<reference evidence="2" key="1">
    <citation type="submission" date="2018-05" db="EMBL/GenBank/DDBJ databases">
        <authorList>
            <person name="Lanie J.A."/>
            <person name="Ng W.-L."/>
            <person name="Kazmierczak K.M."/>
            <person name="Andrzejewski T.M."/>
            <person name="Davidsen T.M."/>
            <person name="Wayne K.J."/>
            <person name="Tettelin H."/>
            <person name="Glass J.I."/>
            <person name="Rusch D."/>
            <person name="Podicherti R."/>
            <person name="Tsui H.-C.T."/>
            <person name="Winkler M.E."/>
        </authorList>
    </citation>
    <scope>NUCLEOTIDE SEQUENCE</scope>
</reference>
<proteinExistence type="predicted"/>